<dbReference type="InterPro" id="IPR036322">
    <property type="entry name" value="WD40_repeat_dom_sf"/>
</dbReference>
<evidence type="ECO:0000259" key="2">
    <source>
        <dbReference type="Pfam" id="PF12657"/>
    </source>
</evidence>
<dbReference type="EMBL" id="KE344772">
    <property type="protein sequence ID" value="EXB78396.1"/>
    <property type="molecule type" value="Genomic_DNA"/>
</dbReference>
<dbReference type="PROSITE" id="PS50082">
    <property type="entry name" value="WD_REPEATS_2"/>
    <property type="match status" value="2"/>
</dbReference>
<feature type="domain" description="Transcription factor IIIC 90kDa subunit N-terminal" evidence="2">
    <location>
        <begin position="22"/>
        <end position="472"/>
    </location>
</feature>
<dbReference type="InterPro" id="IPR044230">
    <property type="entry name" value="GTF3C4"/>
</dbReference>
<dbReference type="GO" id="GO:0000127">
    <property type="term" value="C:transcription factor TFIIIC complex"/>
    <property type="evidence" value="ECO:0007669"/>
    <property type="project" value="InterPro"/>
</dbReference>
<dbReference type="Gene3D" id="2.130.10.10">
    <property type="entry name" value="YVTN repeat-like/Quinoprotein amine dehydrogenase"/>
    <property type="match status" value="2"/>
</dbReference>
<dbReference type="PANTHER" id="PTHR15496">
    <property type="entry name" value="GENERAL TRANSCRIPTION FACTOR 3C POLYPEPTIDE 4 FAMILY"/>
    <property type="match status" value="1"/>
</dbReference>
<name>W9RI48_9ROSA</name>
<evidence type="ECO:0000313" key="3">
    <source>
        <dbReference type="EMBL" id="EXB78396.1"/>
    </source>
</evidence>
<keyword evidence="1" id="KW-0853">WD repeat</keyword>
<dbReference type="Proteomes" id="UP000030645">
    <property type="component" value="Unassembled WGS sequence"/>
</dbReference>
<dbReference type="SUPFAM" id="SSF50978">
    <property type="entry name" value="WD40 repeat-like"/>
    <property type="match status" value="1"/>
</dbReference>
<accession>W9RI48</accession>
<dbReference type="SMART" id="SM00320">
    <property type="entry name" value="WD40"/>
    <property type="match status" value="5"/>
</dbReference>
<dbReference type="Pfam" id="PF12657">
    <property type="entry name" value="TFIIIC_delta"/>
    <property type="match status" value="1"/>
</dbReference>
<dbReference type="PANTHER" id="PTHR15496:SF2">
    <property type="entry name" value="GENERAL TRANSCRIPTION FACTOR 3C POLYPEPTIDE 4"/>
    <property type="match status" value="1"/>
</dbReference>
<organism evidence="3 4">
    <name type="scientific">Morus notabilis</name>
    <dbReference type="NCBI Taxonomy" id="981085"/>
    <lineage>
        <taxon>Eukaryota</taxon>
        <taxon>Viridiplantae</taxon>
        <taxon>Streptophyta</taxon>
        <taxon>Embryophyta</taxon>
        <taxon>Tracheophyta</taxon>
        <taxon>Spermatophyta</taxon>
        <taxon>Magnoliopsida</taxon>
        <taxon>eudicotyledons</taxon>
        <taxon>Gunneridae</taxon>
        <taxon>Pentapetalae</taxon>
        <taxon>rosids</taxon>
        <taxon>fabids</taxon>
        <taxon>Rosales</taxon>
        <taxon>Moraceae</taxon>
        <taxon>Moreae</taxon>
        <taxon>Morus</taxon>
    </lineage>
</organism>
<protein>
    <recommendedName>
        <fullName evidence="2">Transcription factor IIIC 90kDa subunit N-terminal domain-containing protein</fullName>
    </recommendedName>
</protein>
<dbReference type="InterPro" id="IPR024761">
    <property type="entry name" value="TFIIIC_delta_N"/>
</dbReference>
<reference evidence="4" key="1">
    <citation type="submission" date="2013-01" db="EMBL/GenBank/DDBJ databases">
        <title>Draft Genome Sequence of a Mulberry Tree, Morus notabilis C.K. Schneid.</title>
        <authorList>
            <person name="He N."/>
            <person name="Zhao S."/>
        </authorList>
    </citation>
    <scope>NUCLEOTIDE SEQUENCE</scope>
</reference>
<proteinExistence type="predicted"/>
<evidence type="ECO:0000256" key="1">
    <source>
        <dbReference type="PROSITE-ProRule" id="PRU00221"/>
    </source>
</evidence>
<keyword evidence="4" id="KW-1185">Reference proteome</keyword>
<dbReference type="eggNOG" id="ENOG502R0R4">
    <property type="taxonomic scope" value="Eukaryota"/>
</dbReference>
<feature type="repeat" description="WD" evidence="1">
    <location>
        <begin position="394"/>
        <end position="425"/>
    </location>
</feature>
<evidence type="ECO:0000313" key="4">
    <source>
        <dbReference type="Proteomes" id="UP000030645"/>
    </source>
</evidence>
<gene>
    <name evidence="3" type="ORF">L484_003258</name>
</gene>
<sequence length="838" mass="92606">MASRFQAATLVAAPSHPNAVAWSDENLIAVASGHLVTILNPASPLGPRGLITLQTGEPFPIGVVERADLLSASLLPTCLSRDTRPCVRSISWSPLGLAPNSGCLLAVCTTEGRVKLYRQPFCDFCAEWIEMMDISTRLFEYLESVSFGELEVCPSKDYEHDVLETDIGQVKRNSSKQIVSASKSKASAPKKTPKNCTLPLISADRYAAHSAMLSSLVIAWSPVLQLSAQASSIPQNGSSISLLAVGGKSGEVSFWRVSVPECYSVELNQAPTDAMILGLVQAHASWVTAISWVLLDPKSSNPRVLLTTGSSDGSVKIWLAYNEELLKSKEVNHTCFSLLKEVVTIDIVPVSVISLTAPAQSPNKMLLAIGKGSGSFEVWNCDISDRKFDKFGSYNDHDHVITGLAWAFDGRSLYSCSQDNFVRNWIWSEDMLSEAPIPSNTPRLRSSAELPDACASCFGLAVSPGNVVIAMIRNFDEDLLDPMYQKRTQKAAVEFFWIGAQEVRISSNEESNFTIPGFPVNELVSWEANILWSLKQYEYQTKPMVVWDIIAALLAFKRFAAEYVEHILVKWLSLSYVGSHMDLSAKKVLSHVLRILSKISSRHLHLLNIICRRVVLSEMKADQINSKLQNLEEIDRSEEKLIMWIELLLSSERELRTRLVGLSFSAGTNLMSCSTTVSPRSGNWFPVGLAQMKQWVALPHDYIPGQLRVLASEVWKHEKRLSSECAATEQCCYCSAPVPFESPEVAFCQGVDQRHKLARCAVSMEICPTTPIWFCSCCHRQVYRLAPETLFTLLGYPSDFKSSAESSDSNVSSKPLCPFCGILLQRLQPDFLLSASPV</sequence>
<dbReference type="InterPro" id="IPR001680">
    <property type="entry name" value="WD40_rpt"/>
</dbReference>
<feature type="repeat" description="WD" evidence="1">
    <location>
        <begin position="305"/>
        <end position="328"/>
    </location>
</feature>
<dbReference type="GO" id="GO:0006384">
    <property type="term" value="P:transcription initiation at RNA polymerase III promoter"/>
    <property type="evidence" value="ECO:0007669"/>
    <property type="project" value="InterPro"/>
</dbReference>
<dbReference type="GO" id="GO:0004402">
    <property type="term" value="F:histone acetyltransferase activity"/>
    <property type="evidence" value="ECO:0007669"/>
    <property type="project" value="InterPro"/>
</dbReference>
<dbReference type="InterPro" id="IPR015943">
    <property type="entry name" value="WD40/YVTN_repeat-like_dom_sf"/>
</dbReference>
<dbReference type="AlphaFoldDB" id="W9RI48"/>